<dbReference type="PIRSF" id="PIRSF003230">
    <property type="entry name" value="YbgC"/>
    <property type="match status" value="1"/>
</dbReference>
<proteinExistence type="inferred from homology"/>
<evidence type="ECO:0000313" key="3">
    <source>
        <dbReference type="EMBL" id="QUS36796.1"/>
    </source>
</evidence>
<dbReference type="EMBL" id="CP047289">
    <property type="protein sequence ID" value="QUS36796.1"/>
    <property type="molecule type" value="Genomic_DNA"/>
</dbReference>
<dbReference type="InterPro" id="IPR014166">
    <property type="entry name" value="Tol-Pal_acyl-CoA_thioesterase"/>
</dbReference>
<keyword evidence="4" id="KW-1185">Reference proteome</keyword>
<dbReference type="FunFam" id="3.10.129.10:FF:000004">
    <property type="entry name" value="Tol-pal system-associated acyl-CoA thioesterase"/>
    <property type="match status" value="1"/>
</dbReference>
<dbReference type="GO" id="GO:0047617">
    <property type="term" value="F:fatty acyl-CoA hydrolase activity"/>
    <property type="evidence" value="ECO:0007669"/>
    <property type="project" value="TreeGrafter"/>
</dbReference>
<dbReference type="SUPFAM" id="SSF54637">
    <property type="entry name" value="Thioesterase/thiol ester dehydrase-isomerase"/>
    <property type="match status" value="1"/>
</dbReference>
<dbReference type="PANTHER" id="PTHR31793:SF37">
    <property type="entry name" value="ACYL-COA THIOESTER HYDROLASE YBGC"/>
    <property type="match status" value="1"/>
</dbReference>
<dbReference type="Pfam" id="PF13279">
    <property type="entry name" value="4HBT_2"/>
    <property type="match status" value="1"/>
</dbReference>
<dbReference type="NCBIfam" id="TIGR02799">
    <property type="entry name" value="thio_ybgC"/>
    <property type="match status" value="1"/>
</dbReference>
<comment type="similarity">
    <text evidence="1">Belongs to the 4-hydroxybenzoyl-CoA thioesterase family.</text>
</comment>
<dbReference type="InterPro" id="IPR050563">
    <property type="entry name" value="4-hydroxybenzoyl-CoA_TE"/>
</dbReference>
<evidence type="ECO:0000256" key="2">
    <source>
        <dbReference type="ARBA" id="ARBA00022801"/>
    </source>
</evidence>
<dbReference type="AlphaFoldDB" id="A0A8J8MU65"/>
<organism evidence="3 4">
    <name type="scientific">Falsirhodobacter algicola</name>
    <dbReference type="NCBI Taxonomy" id="2692330"/>
    <lineage>
        <taxon>Bacteria</taxon>
        <taxon>Pseudomonadati</taxon>
        <taxon>Pseudomonadota</taxon>
        <taxon>Alphaproteobacteria</taxon>
        <taxon>Rhodobacterales</taxon>
        <taxon>Paracoccaceae</taxon>
        <taxon>Falsirhodobacter</taxon>
    </lineage>
</organism>
<dbReference type="Gene3D" id="3.10.129.10">
    <property type="entry name" value="Hotdog Thioesterase"/>
    <property type="match status" value="1"/>
</dbReference>
<sequence>MTHRFDTRVWYEDTDLGGIVYHANYLKFIERARSDWVEGLGIDQNAMRAAGQVFAVTRIEADFLRPARLGDRLSVQTQVTALRPARIVLAQDVTCGTQVLFRASVTLACLDGARPVRLPAALRQAFAG</sequence>
<name>A0A8J8MU65_9RHOB</name>
<reference evidence="3" key="1">
    <citation type="submission" date="2020-01" db="EMBL/GenBank/DDBJ databases">
        <authorList>
            <person name="Yang Y."/>
            <person name="Kwon Y.M."/>
        </authorList>
    </citation>
    <scope>NUCLEOTIDE SEQUENCE</scope>
    <source>
        <strain evidence="3">PG104</strain>
    </source>
</reference>
<dbReference type="InterPro" id="IPR029069">
    <property type="entry name" value="HotDog_dom_sf"/>
</dbReference>
<dbReference type="InterPro" id="IPR006684">
    <property type="entry name" value="YbgC/YbaW"/>
</dbReference>
<dbReference type="PANTHER" id="PTHR31793">
    <property type="entry name" value="4-HYDROXYBENZOYL-COA THIOESTERASE FAMILY MEMBER"/>
    <property type="match status" value="1"/>
</dbReference>
<dbReference type="PROSITE" id="PS01328">
    <property type="entry name" value="4HBCOA_THIOESTERASE"/>
    <property type="match status" value="1"/>
</dbReference>
<accession>A0A8J8MU65</accession>
<dbReference type="Proteomes" id="UP000679284">
    <property type="component" value="Chromosome"/>
</dbReference>
<evidence type="ECO:0000313" key="4">
    <source>
        <dbReference type="Proteomes" id="UP000679284"/>
    </source>
</evidence>
<dbReference type="RefSeq" id="WP_211784016.1">
    <property type="nucleotide sequence ID" value="NZ_CP047289.1"/>
</dbReference>
<dbReference type="InterPro" id="IPR008272">
    <property type="entry name" value="HB-CoA_thioesterase_AS"/>
</dbReference>
<protein>
    <submittedName>
        <fullName evidence="3">Tol-pal system-associated acyl-CoA thioesterase</fullName>
    </submittedName>
</protein>
<dbReference type="KEGG" id="fap:GR316_11290"/>
<gene>
    <name evidence="3" type="primary">ybgC</name>
    <name evidence="3" type="ORF">GR316_11290</name>
</gene>
<dbReference type="NCBIfam" id="TIGR00051">
    <property type="entry name" value="YbgC/FadM family acyl-CoA thioesterase"/>
    <property type="match status" value="1"/>
</dbReference>
<keyword evidence="2" id="KW-0378">Hydrolase</keyword>
<evidence type="ECO:0000256" key="1">
    <source>
        <dbReference type="ARBA" id="ARBA00005953"/>
    </source>
</evidence>
<dbReference type="CDD" id="cd00586">
    <property type="entry name" value="4HBT"/>
    <property type="match status" value="1"/>
</dbReference>